<dbReference type="OrthoDB" id="414175at2759"/>
<dbReference type="AlphaFoldDB" id="A0A9W9N3V9"/>
<dbReference type="EC" id="2.4.1.122" evidence="4"/>
<evidence type="ECO:0000256" key="2">
    <source>
        <dbReference type="ARBA" id="ARBA00004922"/>
    </source>
</evidence>
<dbReference type="Gene3D" id="3.90.550.50">
    <property type="match status" value="1"/>
</dbReference>
<sequence>MFNSPRRWLLVVSPFLTLVLIYYLFLTPNTNPVAVNTNTSTNTEQWTQPEQSTIVLEGKQPYPETENQGKASKASEEDENPCGKLHHDMEDVFVVLKTGATEALQKVPVQLRTSFKCVPNFAVFSDYEETINGVRTYDVLSNVTERTMRNEPEFEVYQHLQKVGRPGLTDEDFGDDENGPFGKINNPGWKLDKWKFLPMIDGALEAMPDAKWYVFLEADTYIVWQNLVNWLAHLDHTRSYYLGSPMQIGDILFGYGGAGVVLSQRAMQRLHSYRIHNQEELEVMTASEWAGDCVLARALQDIHIPLTWAWPMMMTSRPWEIDHFSEGYGRQPWCYPVISYHHMNPRDIEGMWRFERGFFKSGKNALLLHADVYRAFIHNSSLAEREDWDNLSSANIDFDPPTTPSAEACADACSQNSECLQFSFNHAEQSCKHASTTFAGVATNGTYSGWMTHRVQRLLKAFQSSCPQVEYIFD</sequence>
<evidence type="ECO:0000259" key="15">
    <source>
        <dbReference type="Pfam" id="PF02434"/>
    </source>
</evidence>
<dbReference type="GeneID" id="83178736"/>
<feature type="compositionally biased region" description="Polar residues" evidence="12">
    <location>
        <begin position="44"/>
        <end position="54"/>
    </location>
</feature>
<evidence type="ECO:0000256" key="13">
    <source>
        <dbReference type="SAM" id="Phobius"/>
    </source>
</evidence>
<comment type="similarity">
    <text evidence="3">Belongs to the glycosyltransferase 31 family. Beta3-Gal-T subfamily.</text>
</comment>
<comment type="caution">
    <text evidence="16">The sequence shown here is derived from an EMBL/GenBank/DDBJ whole genome shotgun (WGS) entry which is preliminary data.</text>
</comment>
<dbReference type="PANTHER" id="PTHR23033">
    <property type="entry name" value="BETA1,3-GALACTOSYLTRANSFERASE"/>
    <property type="match status" value="1"/>
</dbReference>
<evidence type="ECO:0000256" key="10">
    <source>
        <dbReference type="ARBA" id="ARBA00022989"/>
    </source>
</evidence>
<name>A0A9W9N3V9_9EURO</name>
<evidence type="ECO:0000313" key="16">
    <source>
        <dbReference type="EMBL" id="KAJ5212727.1"/>
    </source>
</evidence>
<feature type="region of interest" description="Disordered" evidence="12">
    <location>
        <begin position="36"/>
        <end position="81"/>
    </location>
</feature>
<gene>
    <name evidence="16" type="ORF">N7498_004373</name>
</gene>
<keyword evidence="11 13" id="KW-0472">Membrane</keyword>
<dbReference type="EMBL" id="JAPQKR010000008">
    <property type="protein sequence ID" value="KAJ5212727.1"/>
    <property type="molecule type" value="Genomic_DNA"/>
</dbReference>
<feature type="transmembrane region" description="Helical" evidence="13">
    <location>
        <begin position="7"/>
        <end position="26"/>
    </location>
</feature>
<dbReference type="PANTHER" id="PTHR23033:SF47">
    <property type="entry name" value="APPLE DOMAIN-CONTAINING PROTEIN-RELATED"/>
    <property type="match status" value="1"/>
</dbReference>
<dbReference type="InterPro" id="IPR003378">
    <property type="entry name" value="Fringe-like_glycosylTrfase"/>
</dbReference>
<evidence type="ECO:0000256" key="12">
    <source>
        <dbReference type="SAM" id="MobiDB-lite"/>
    </source>
</evidence>
<feature type="domain" description="Apple" evidence="14">
    <location>
        <begin position="402"/>
        <end position="435"/>
    </location>
</feature>
<keyword evidence="7 13" id="KW-0812">Transmembrane</keyword>
<dbReference type="Gene3D" id="3.50.4.10">
    <property type="entry name" value="Hepatocyte Growth Factor"/>
    <property type="match status" value="1"/>
</dbReference>
<protein>
    <recommendedName>
        <fullName evidence="4">N-acetylgalactosaminide beta-1,3-galactosyltransferase</fullName>
        <ecNumber evidence="4">2.4.1.122</ecNumber>
    </recommendedName>
</protein>
<evidence type="ECO:0000256" key="7">
    <source>
        <dbReference type="ARBA" id="ARBA00022692"/>
    </source>
</evidence>
<dbReference type="Pfam" id="PF02434">
    <property type="entry name" value="Fringe"/>
    <property type="match status" value="1"/>
</dbReference>
<evidence type="ECO:0000256" key="4">
    <source>
        <dbReference type="ARBA" id="ARBA00012557"/>
    </source>
</evidence>
<dbReference type="GO" id="GO:0000166">
    <property type="term" value="F:nucleotide binding"/>
    <property type="evidence" value="ECO:0007669"/>
    <property type="project" value="UniProtKB-KW"/>
</dbReference>
<evidence type="ECO:0000256" key="1">
    <source>
        <dbReference type="ARBA" id="ARBA00004606"/>
    </source>
</evidence>
<keyword evidence="17" id="KW-1185">Reference proteome</keyword>
<reference evidence="16" key="1">
    <citation type="submission" date="2022-12" db="EMBL/GenBank/DDBJ databases">
        <authorList>
            <person name="Petersen C."/>
        </authorList>
    </citation>
    <scope>NUCLEOTIDE SEQUENCE</scope>
    <source>
        <strain evidence="16">IBT 15544</strain>
    </source>
</reference>
<feature type="domain" description="Fringe-like glycosyltransferase" evidence="15">
    <location>
        <begin position="209"/>
        <end position="307"/>
    </location>
</feature>
<evidence type="ECO:0000313" key="17">
    <source>
        <dbReference type="Proteomes" id="UP001150904"/>
    </source>
</evidence>
<keyword evidence="8" id="KW-0547">Nucleotide-binding</keyword>
<evidence type="ECO:0000256" key="3">
    <source>
        <dbReference type="ARBA" id="ARBA00006462"/>
    </source>
</evidence>
<proteinExistence type="inferred from homology"/>
<comment type="subcellular location">
    <subcellularLocation>
        <location evidence="1">Membrane</location>
        <topology evidence="1">Single-pass type II membrane protein</topology>
    </subcellularLocation>
</comment>
<reference evidence="16" key="2">
    <citation type="journal article" date="2023" name="IMA Fungus">
        <title>Comparative genomic study of the Penicillium genus elucidates a diverse pangenome and 15 lateral gene transfer events.</title>
        <authorList>
            <person name="Petersen C."/>
            <person name="Sorensen T."/>
            <person name="Nielsen M.R."/>
            <person name="Sondergaard T.E."/>
            <person name="Sorensen J.L."/>
            <person name="Fitzpatrick D.A."/>
            <person name="Frisvad J.C."/>
            <person name="Nielsen K.L."/>
        </authorList>
    </citation>
    <scope>NUCLEOTIDE SEQUENCE</scope>
    <source>
        <strain evidence="16">IBT 15544</strain>
    </source>
</reference>
<dbReference type="GO" id="GO:0016020">
    <property type="term" value="C:membrane"/>
    <property type="evidence" value="ECO:0007669"/>
    <property type="project" value="UniProtKB-SubCell"/>
</dbReference>
<evidence type="ECO:0000256" key="11">
    <source>
        <dbReference type="ARBA" id="ARBA00023136"/>
    </source>
</evidence>
<organism evidence="16 17">
    <name type="scientific">Penicillium cinerascens</name>
    <dbReference type="NCBI Taxonomy" id="70096"/>
    <lineage>
        <taxon>Eukaryota</taxon>
        <taxon>Fungi</taxon>
        <taxon>Dikarya</taxon>
        <taxon>Ascomycota</taxon>
        <taxon>Pezizomycotina</taxon>
        <taxon>Eurotiomycetes</taxon>
        <taxon>Eurotiomycetidae</taxon>
        <taxon>Eurotiales</taxon>
        <taxon>Aspergillaceae</taxon>
        <taxon>Penicillium</taxon>
    </lineage>
</organism>
<dbReference type="InterPro" id="IPR003609">
    <property type="entry name" value="Pan_app"/>
</dbReference>
<accession>A0A9W9N3V9</accession>
<keyword evidence="6" id="KW-0808">Transferase</keyword>
<dbReference type="RefSeq" id="XP_058310897.1">
    <property type="nucleotide sequence ID" value="XM_058451435.1"/>
</dbReference>
<evidence type="ECO:0000256" key="6">
    <source>
        <dbReference type="ARBA" id="ARBA00022679"/>
    </source>
</evidence>
<dbReference type="Proteomes" id="UP001150904">
    <property type="component" value="Unassembled WGS sequence"/>
</dbReference>
<evidence type="ECO:0000256" key="8">
    <source>
        <dbReference type="ARBA" id="ARBA00022741"/>
    </source>
</evidence>
<evidence type="ECO:0000259" key="14">
    <source>
        <dbReference type="Pfam" id="PF00024"/>
    </source>
</evidence>
<keyword evidence="9" id="KW-0735">Signal-anchor</keyword>
<comment type="pathway">
    <text evidence="2">Protein modification; protein glycosylation.</text>
</comment>
<keyword evidence="5" id="KW-0328">Glycosyltransferase</keyword>
<evidence type="ECO:0000256" key="5">
    <source>
        <dbReference type="ARBA" id="ARBA00022676"/>
    </source>
</evidence>
<dbReference type="GO" id="GO:0016263">
    <property type="term" value="F:glycoprotein-N-acetylgalactosamine 3-beta-galactosyltransferase activity"/>
    <property type="evidence" value="ECO:0007669"/>
    <property type="project" value="UniProtKB-EC"/>
</dbReference>
<dbReference type="Pfam" id="PF00024">
    <property type="entry name" value="PAN_1"/>
    <property type="match status" value="1"/>
</dbReference>
<evidence type="ECO:0000256" key="9">
    <source>
        <dbReference type="ARBA" id="ARBA00022968"/>
    </source>
</evidence>
<dbReference type="InterPro" id="IPR026050">
    <property type="entry name" value="C1GALT1/C1GALT1_chp1"/>
</dbReference>
<keyword evidence="10 13" id="KW-1133">Transmembrane helix</keyword>